<evidence type="ECO:0000313" key="5">
    <source>
        <dbReference type="Proteomes" id="UP000039865"/>
    </source>
</evidence>
<evidence type="ECO:0000313" key="4">
    <source>
        <dbReference type="EMBL" id="CDW73898.1"/>
    </source>
</evidence>
<sequence length="466" mass="51791">MQKKQGLIEAVEDFQASYPLQFHLPSHSGRYINESFKDLVVKYGVKKIDGCWLAMHNVEGLEFPGARLGDLGDIYHKPFGSQLTLFLQNGSTIGNQIVSLCLAKKKVLIQTNSHISVYSGLQLAGATIIPLQPEYNAEYDLYMPVTAHQIKEALENDPEIGAIYLTSPNMEGLVANYQEIRQACKDVLMIVDEAHGAHCYFSKLMPTGALKSGADATVNSVHKTLGALSASALINVSKSSRLPAQKVKDSYHLLNTTSPSPLLLADVESCVRIFKQEGEQLLEGAINLNKKFKAALQRMPQVIIGNFDDQYESDPTKTVFKIKGLSGHDVGDLLDLMRINIEKTTQKCCVVTCHINITEQDIDELIAGVEQIAREHGVVDDIREDHQQLNPIYKRILIARKITVDLRDVLASESDYLPADQCLGKISAEIKYVCPPGFPVLVYGEEILQEHIEYFGQQKIKVLRND</sequence>
<dbReference type="InParanoid" id="A0A077ZZG6"/>
<reference evidence="4 5" key="1">
    <citation type="submission" date="2014-06" db="EMBL/GenBank/DDBJ databases">
        <authorList>
            <person name="Swart Estienne"/>
        </authorList>
    </citation>
    <scope>NUCLEOTIDE SEQUENCE [LARGE SCALE GENOMIC DNA]</scope>
    <source>
        <strain evidence="4 5">130c</strain>
    </source>
</reference>
<dbReference type="OrthoDB" id="5978656at2759"/>
<dbReference type="InterPro" id="IPR015421">
    <property type="entry name" value="PyrdxlP-dep_Trfase_major"/>
</dbReference>
<accession>A0A077ZZG6</accession>
<dbReference type="SUPFAM" id="SSF55904">
    <property type="entry name" value="Ornithine decarboxylase C-terminal domain"/>
    <property type="match status" value="1"/>
</dbReference>
<keyword evidence="2" id="KW-0663">Pyridoxal phosphate</keyword>
<evidence type="ECO:0000259" key="3">
    <source>
        <dbReference type="Pfam" id="PF01276"/>
    </source>
</evidence>
<feature type="domain" description="Orn/Lys/Arg decarboxylases family 1 pyridoxal-P attachment site" evidence="3">
    <location>
        <begin position="11"/>
        <end position="300"/>
    </location>
</feature>
<dbReference type="InterPro" id="IPR015424">
    <property type="entry name" value="PyrdxlP-dep_Trfase"/>
</dbReference>
<evidence type="ECO:0000256" key="1">
    <source>
        <dbReference type="ARBA" id="ARBA00001933"/>
    </source>
</evidence>
<dbReference type="InterPro" id="IPR000310">
    <property type="entry name" value="Orn/Lys/Arg_deCO2ase_major_dom"/>
</dbReference>
<dbReference type="GO" id="GO:0003824">
    <property type="term" value="F:catalytic activity"/>
    <property type="evidence" value="ECO:0007669"/>
    <property type="project" value="InterPro"/>
</dbReference>
<comment type="cofactor">
    <cofactor evidence="1">
        <name>pyridoxal 5'-phosphate</name>
        <dbReference type="ChEBI" id="CHEBI:597326"/>
    </cofactor>
</comment>
<name>A0A077ZZG6_STYLE</name>
<evidence type="ECO:0000256" key="2">
    <source>
        <dbReference type="ARBA" id="ARBA00022898"/>
    </source>
</evidence>
<dbReference type="OMA" id="ADICILS"/>
<dbReference type="EMBL" id="CCKQ01002790">
    <property type="protein sequence ID" value="CDW73898.1"/>
    <property type="molecule type" value="Genomic_DNA"/>
</dbReference>
<dbReference type="Gene3D" id="3.90.105.10">
    <property type="entry name" value="Molybdopterin biosynthesis moea protein, domain 2"/>
    <property type="match status" value="1"/>
</dbReference>
<dbReference type="SMR" id="A0A077ZZG6"/>
<proteinExistence type="predicted"/>
<keyword evidence="5" id="KW-1185">Reference proteome</keyword>
<dbReference type="AlphaFoldDB" id="A0A077ZZG6"/>
<dbReference type="PANTHER" id="PTHR43277:SF4">
    <property type="entry name" value="ARGININE DECARBOXYLASE"/>
    <property type="match status" value="1"/>
</dbReference>
<dbReference type="Pfam" id="PF01276">
    <property type="entry name" value="OKR_DC_1"/>
    <property type="match status" value="1"/>
</dbReference>
<dbReference type="PANTHER" id="PTHR43277">
    <property type="entry name" value="ARGININE DECARBOXYLASE"/>
    <property type="match status" value="1"/>
</dbReference>
<gene>
    <name evidence="4" type="primary">Contig5322.g5697</name>
    <name evidence="4" type="ORF">STYLEM_2888</name>
</gene>
<dbReference type="InterPro" id="IPR036633">
    <property type="entry name" value="Prn/Lys/Arg_de-COase_C_sf"/>
</dbReference>
<dbReference type="Gene3D" id="3.40.640.10">
    <property type="entry name" value="Type I PLP-dependent aspartate aminotransferase-like (Major domain)"/>
    <property type="match status" value="1"/>
</dbReference>
<organism evidence="4 5">
    <name type="scientific">Stylonychia lemnae</name>
    <name type="common">Ciliate</name>
    <dbReference type="NCBI Taxonomy" id="5949"/>
    <lineage>
        <taxon>Eukaryota</taxon>
        <taxon>Sar</taxon>
        <taxon>Alveolata</taxon>
        <taxon>Ciliophora</taxon>
        <taxon>Intramacronucleata</taxon>
        <taxon>Spirotrichea</taxon>
        <taxon>Stichotrichia</taxon>
        <taxon>Sporadotrichida</taxon>
        <taxon>Oxytrichidae</taxon>
        <taxon>Stylonychinae</taxon>
        <taxon>Stylonychia</taxon>
    </lineage>
</organism>
<protein>
    <submittedName>
        <fullName evidence="4">Arginine decarboxylase</fullName>
    </submittedName>
</protein>
<dbReference type="Proteomes" id="UP000039865">
    <property type="component" value="Unassembled WGS sequence"/>
</dbReference>
<dbReference type="SUPFAM" id="SSF53383">
    <property type="entry name" value="PLP-dependent transferases"/>
    <property type="match status" value="1"/>
</dbReference>
<dbReference type="InterPro" id="IPR052357">
    <property type="entry name" value="Orn_Lys_Arg_decarboxylase-I"/>
</dbReference>